<dbReference type="Pfam" id="PF02861">
    <property type="entry name" value="Clp_N"/>
    <property type="match status" value="1"/>
</dbReference>
<dbReference type="InterPro" id="IPR027417">
    <property type="entry name" value="P-loop_NTPase"/>
</dbReference>
<dbReference type="PANTHER" id="PTHR11638">
    <property type="entry name" value="ATP-DEPENDENT CLP PROTEASE"/>
    <property type="match status" value="1"/>
</dbReference>
<sequence length="885" mass="99065">MRIDRLTNQLQLVLSDAQSLAVGRDHSQLEPIHMLWAMIEQKGAGGVRLLLSQAGFDVAGLREALSKKLNDLPSIKNPTGEVGMSPEMGRLLNLADRYAQKIGDKFVSSDTVLIVAMKDSQSSINELLKQFGNEQRLQQAIDKIRGGESVDDADSEGNRQALEKYTVDLTARAESGKLDPVIGRDDEIRRTIQVLQRRTKNNPVLIGEPGVGKTAIVEGLAQRIVNGEVPEGLKNKRLLSLDLGALLAGAKFRGDFEERLKSVINELGKQEGRVILFIDEIHTMVGAGKAEGSMDAGNMLKPALARGELHCVGATTLDEYRKYIEKDAALERRFQKVQVDEPNESDTIAILRGLKERYEIHHGVDITDSAIIAAAKLSQRYITDRQLPDKAIDLIDEAASRIRMEIDSKPEEMDRLERRLIQLKIEREAVKKDEDEGSRKRLAKIDQDIDKFERELNDLEEIWRAEKAALQGSQEIKTQLEQARLELEDKRRKGDLARMSELQYGIIPQLEKQLDMASQAEMMEMKLLRNKVTDEEIAEVVSKWTGIPVSKMLEGEREKLLRMEDALHKRVIGQHEAVVAVANAVRRSRAGLSDANRPNGSFLFLGPTGVGKTELCKSLAEFLFDSSDAMVRIDMSEFMEKHSVARLIGAPPGYVGYEEGGYLTEAVRRKPYSVLLLDEVEKAHPDVFNILLQVLEDGRLTDGQGRTVDFRNTVIVMTSNLGSDRIQELAEDKSFDTVSFDSFVTGDMNNSLNNENRYNAMKDAVMEVVGGHFRPEFINRIDEVVVFHPLGREQIRGIADIQLELLRKRLAERDLSLELDDAVMNKLAAVGFDPVYGARPLKRAIQQLVENTLANDILSGKFMPGSIIHGTLQGDKLVFEPKRLQ</sequence>
<evidence type="ECO:0000256" key="9">
    <source>
        <dbReference type="PROSITE-ProRule" id="PRU01251"/>
    </source>
</evidence>
<evidence type="ECO:0000313" key="14">
    <source>
        <dbReference type="Proteomes" id="UP000619761"/>
    </source>
</evidence>
<comment type="subunit">
    <text evidence="11">Homohexamer; The oligomerization is ATP-dependent.</text>
</comment>
<keyword evidence="4 10" id="KW-0547">Nucleotide-binding</keyword>
<dbReference type="Gene3D" id="3.40.50.300">
    <property type="entry name" value="P-loop containing nucleotide triphosphate hydrolases"/>
    <property type="match status" value="3"/>
</dbReference>
<dbReference type="InterPro" id="IPR004176">
    <property type="entry name" value="Clp_R_N"/>
</dbReference>
<dbReference type="CDD" id="cd19499">
    <property type="entry name" value="RecA-like_ClpB_Hsp104-like"/>
    <property type="match status" value="1"/>
</dbReference>
<dbReference type="Proteomes" id="UP000619761">
    <property type="component" value="Unassembled WGS sequence"/>
</dbReference>
<organism evidence="13 14">
    <name type="scientific">Cellvibrio zantedeschiae</name>
    <dbReference type="NCBI Taxonomy" id="1237077"/>
    <lineage>
        <taxon>Bacteria</taxon>
        <taxon>Pseudomonadati</taxon>
        <taxon>Pseudomonadota</taxon>
        <taxon>Gammaproteobacteria</taxon>
        <taxon>Cellvibrionales</taxon>
        <taxon>Cellvibrionaceae</taxon>
        <taxon>Cellvibrio</taxon>
    </lineage>
</organism>
<dbReference type="Pfam" id="PF00004">
    <property type="entry name" value="AAA"/>
    <property type="match status" value="1"/>
</dbReference>
<keyword evidence="11" id="KW-0963">Cytoplasm</keyword>
<evidence type="ECO:0000256" key="2">
    <source>
        <dbReference type="ARBA" id="ARBA00017574"/>
    </source>
</evidence>
<dbReference type="InterPro" id="IPR028299">
    <property type="entry name" value="ClpA/B_CS2"/>
</dbReference>
<comment type="subcellular location">
    <subcellularLocation>
        <location evidence="11">Cytoplasm</location>
    </subcellularLocation>
</comment>
<accession>A0ABQ3B2Z1</accession>
<comment type="function">
    <text evidence="11">Part of a stress-induced multi-chaperone system, it is involved in the recovery of the cell from heat-induced damage, in cooperation with DnaK, DnaJ and GrpE.</text>
</comment>
<dbReference type="InterPro" id="IPR041546">
    <property type="entry name" value="ClpA/ClpB_AAA_lid"/>
</dbReference>
<evidence type="ECO:0000256" key="7">
    <source>
        <dbReference type="ARBA" id="ARBA00023186"/>
    </source>
</evidence>
<dbReference type="InterPro" id="IPR017730">
    <property type="entry name" value="Chaperonin_ClpB"/>
</dbReference>
<feature type="coiled-coil region" evidence="11">
    <location>
        <begin position="406"/>
        <end position="493"/>
    </location>
</feature>
<dbReference type="CDD" id="cd00009">
    <property type="entry name" value="AAA"/>
    <property type="match status" value="1"/>
</dbReference>
<proteinExistence type="inferred from homology"/>
<keyword evidence="7 10" id="KW-0143">Chaperone</keyword>
<dbReference type="Gene3D" id="1.10.1780.10">
    <property type="entry name" value="Clp, N-terminal domain"/>
    <property type="match status" value="1"/>
</dbReference>
<protein>
    <recommendedName>
        <fullName evidence="2 11">Chaperone protein ClpB</fullName>
    </recommendedName>
</protein>
<dbReference type="SUPFAM" id="SSF52540">
    <property type="entry name" value="P-loop containing nucleoside triphosphate hydrolases"/>
    <property type="match status" value="2"/>
</dbReference>
<keyword evidence="11" id="KW-0346">Stress response</keyword>
<dbReference type="RefSeq" id="WP_189418648.1">
    <property type="nucleotide sequence ID" value="NZ_BMYZ01000002.1"/>
</dbReference>
<reference evidence="14" key="1">
    <citation type="journal article" date="2019" name="Int. J. Syst. Evol. Microbiol.">
        <title>The Global Catalogue of Microorganisms (GCM) 10K type strain sequencing project: providing services to taxonomists for standard genome sequencing and annotation.</title>
        <authorList>
            <consortium name="The Broad Institute Genomics Platform"/>
            <consortium name="The Broad Institute Genome Sequencing Center for Infectious Disease"/>
            <person name="Wu L."/>
            <person name="Ma J."/>
        </authorList>
    </citation>
    <scope>NUCLEOTIDE SEQUENCE [LARGE SCALE GENOMIC DNA]</scope>
    <source>
        <strain evidence="14">KCTC 32239</strain>
    </source>
</reference>
<evidence type="ECO:0000256" key="8">
    <source>
        <dbReference type="ARBA" id="ARBA00026057"/>
    </source>
</evidence>
<dbReference type="InterPro" id="IPR018368">
    <property type="entry name" value="ClpA/B_CS1"/>
</dbReference>
<evidence type="ECO:0000256" key="6">
    <source>
        <dbReference type="ARBA" id="ARBA00023054"/>
    </source>
</evidence>
<comment type="caution">
    <text evidence="13">The sequence shown here is derived from an EMBL/GenBank/DDBJ whole genome shotgun (WGS) entry which is preliminary data.</text>
</comment>
<dbReference type="Gene3D" id="1.10.8.60">
    <property type="match status" value="1"/>
</dbReference>
<dbReference type="PRINTS" id="PR00300">
    <property type="entry name" value="CLPPROTEASEA"/>
</dbReference>
<evidence type="ECO:0000256" key="1">
    <source>
        <dbReference type="ARBA" id="ARBA00008675"/>
    </source>
</evidence>
<evidence type="ECO:0000256" key="5">
    <source>
        <dbReference type="ARBA" id="ARBA00022840"/>
    </source>
</evidence>
<name>A0ABQ3B2Z1_9GAMM</name>
<dbReference type="PROSITE" id="PS00871">
    <property type="entry name" value="CLPAB_2"/>
    <property type="match status" value="1"/>
</dbReference>
<dbReference type="SMART" id="SM00382">
    <property type="entry name" value="AAA"/>
    <property type="match status" value="2"/>
</dbReference>
<dbReference type="PANTHER" id="PTHR11638:SF18">
    <property type="entry name" value="HEAT SHOCK PROTEIN 104"/>
    <property type="match status" value="1"/>
</dbReference>
<feature type="domain" description="Clp R" evidence="12">
    <location>
        <begin position="3"/>
        <end position="147"/>
    </location>
</feature>
<evidence type="ECO:0000256" key="10">
    <source>
        <dbReference type="RuleBase" id="RU004432"/>
    </source>
</evidence>
<dbReference type="InterPro" id="IPR003959">
    <property type="entry name" value="ATPase_AAA_core"/>
</dbReference>
<dbReference type="InterPro" id="IPR001270">
    <property type="entry name" value="ClpA/B"/>
</dbReference>
<evidence type="ECO:0000256" key="11">
    <source>
        <dbReference type="RuleBase" id="RU362034"/>
    </source>
</evidence>
<dbReference type="InterPro" id="IPR036628">
    <property type="entry name" value="Clp_N_dom_sf"/>
</dbReference>
<dbReference type="NCBIfam" id="TIGR03346">
    <property type="entry name" value="chaperone_ClpB"/>
    <property type="match status" value="1"/>
</dbReference>
<dbReference type="EMBL" id="BMYZ01000002">
    <property type="protein sequence ID" value="GGY77406.1"/>
    <property type="molecule type" value="Genomic_DNA"/>
</dbReference>
<comment type="subunit">
    <text evidence="8">Homohexamer. The oligomerization is ATP-dependent.</text>
</comment>
<dbReference type="InterPro" id="IPR050130">
    <property type="entry name" value="ClpA_ClpB"/>
</dbReference>
<keyword evidence="6 11" id="KW-0175">Coiled coil</keyword>
<dbReference type="Pfam" id="PF10431">
    <property type="entry name" value="ClpB_D2-small"/>
    <property type="match status" value="1"/>
</dbReference>
<evidence type="ECO:0000259" key="12">
    <source>
        <dbReference type="PROSITE" id="PS51903"/>
    </source>
</evidence>
<dbReference type="Pfam" id="PF17871">
    <property type="entry name" value="AAA_lid_9"/>
    <property type="match status" value="1"/>
</dbReference>
<comment type="similarity">
    <text evidence="1 10">Belongs to the ClpA/ClpB family.</text>
</comment>
<dbReference type="InterPro" id="IPR003593">
    <property type="entry name" value="AAA+_ATPase"/>
</dbReference>
<dbReference type="PROSITE" id="PS00870">
    <property type="entry name" value="CLPAB_1"/>
    <property type="match status" value="1"/>
</dbReference>
<gene>
    <name evidence="11 13" type="primary">clpB</name>
    <name evidence="13" type="ORF">GCM10011613_22440</name>
</gene>
<dbReference type="PROSITE" id="PS51903">
    <property type="entry name" value="CLP_R"/>
    <property type="match status" value="1"/>
</dbReference>
<dbReference type="InterPro" id="IPR019489">
    <property type="entry name" value="Clp_ATPase_C"/>
</dbReference>
<dbReference type="SMART" id="SM01086">
    <property type="entry name" value="ClpB_D2-small"/>
    <property type="match status" value="1"/>
</dbReference>
<evidence type="ECO:0000256" key="4">
    <source>
        <dbReference type="ARBA" id="ARBA00022741"/>
    </source>
</evidence>
<keyword evidence="14" id="KW-1185">Reference proteome</keyword>
<dbReference type="Pfam" id="PF07724">
    <property type="entry name" value="AAA_2"/>
    <property type="match status" value="1"/>
</dbReference>
<evidence type="ECO:0000256" key="3">
    <source>
        <dbReference type="ARBA" id="ARBA00022737"/>
    </source>
</evidence>
<evidence type="ECO:0000313" key="13">
    <source>
        <dbReference type="EMBL" id="GGY77406.1"/>
    </source>
</evidence>
<dbReference type="SUPFAM" id="SSF81923">
    <property type="entry name" value="Double Clp-N motif"/>
    <property type="match status" value="1"/>
</dbReference>
<keyword evidence="3 9" id="KW-0677">Repeat</keyword>
<keyword evidence="5 10" id="KW-0067">ATP-binding</keyword>